<dbReference type="EMBL" id="UCZA01000030">
    <property type="protein sequence ID" value="SQP85641.1"/>
    <property type="molecule type" value="Genomic_DNA"/>
</dbReference>
<sequence length="359" mass="38332">MLAHTSDTGVSSSGNIPKAIQITAINAICIFAGGTNCQITITQTDVNVKWVIHRIITPHISRNGRFVFRYVSADFASSVVRGIHHDTPVTECHVQYAWAESSCCAKQYCSAAIGCGIYCGVTGEGKVTCQEQGISIEIATTHGCVGICGINVYILGCHIGVIQPNSPPLKFILVPGCIIRCATNADISLRCIQSDVPKKYSAFDITNISVNSNITRRTGNSRILNVYKAMRSPDPLGEFTGTVDVDIAGSIQGISIALQLEANTLLAVTCQVDAAISRIQGISAILRIDAKRLCAVTRQVDIVCSEGVVTSYLDGTFCDRHPIQVDAAIGRIQGIGAVPFTQIEPNPRLAVTRQVDVAV</sequence>
<name>A0A2X7F5X9_ECOLX</name>
<protein>
    <submittedName>
        <fullName evidence="1">Uncharacterized protein</fullName>
    </submittedName>
</protein>
<dbReference type="AlphaFoldDB" id="A0A2X7F5X9"/>
<reference evidence="1 2" key="1">
    <citation type="submission" date="2018-06" db="EMBL/GenBank/DDBJ databases">
        <authorList>
            <consortium name="Pathogen Informatics"/>
            <person name="Doyle S."/>
        </authorList>
    </citation>
    <scope>NUCLEOTIDE SEQUENCE [LARGE SCALE GENOMIC DNA]</scope>
    <source>
        <strain evidence="1 2">VREC0535</strain>
    </source>
</reference>
<evidence type="ECO:0000313" key="2">
    <source>
        <dbReference type="Proteomes" id="UP000250671"/>
    </source>
</evidence>
<organism evidence="1 2">
    <name type="scientific">Escherichia coli</name>
    <dbReference type="NCBI Taxonomy" id="562"/>
    <lineage>
        <taxon>Bacteria</taxon>
        <taxon>Pseudomonadati</taxon>
        <taxon>Pseudomonadota</taxon>
        <taxon>Gammaproteobacteria</taxon>
        <taxon>Enterobacterales</taxon>
        <taxon>Enterobacteriaceae</taxon>
        <taxon>Escherichia</taxon>
    </lineage>
</organism>
<accession>A0A2X7F5X9</accession>
<proteinExistence type="predicted"/>
<evidence type="ECO:0000313" key="1">
    <source>
        <dbReference type="EMBL" id="SQP85641.1"/>
    </source>
</evidence>
<dbReference type="Proteomes" id="UP000250671">
    <property type="component" value="Unassembled WGS sequence"/>
</dbReference>
<gene>
    <name evidence="1" type="ORF">SAMEA3752557_04272</name>
</gene>